<evidence type="ECO:0000313" key="2">
    <source>
        <dbReference type="Proteomes" id="UP000886501"/>
    </source>
</evidence>
<gene>
    <name evidence="1" type="ORF">BDM02DRAFT_3087160</name>
</gene>
<organism evidence="1 2">
    <name type="scientific">Thelephora ganbajun</name>
    <name type="common">Ganba fungus</name>
    <dbReference type="NCBI Taxonomy" id="370292"/>
    <lineage>
        <taxon>Eukaryota</taxon>
        <taxon>Fungi</taxon>
        <taxon>Dikarya</taxon>
        <taxon>Basidiomycota</taxon>
        <taxon>Agaricomycotina</taxon>
        <taxon>Agaricomycetes</taxon>
        <taxon>Thelephorales</taxon>
        <taxon>Thelephoraceae</taxon>
        <taxon>Thelephora</taxon>
    </lineage>
</organism>
<protein>
    <submittedName>
        <fullName evidence="1">Uncharacterized protein</fullName>
    </submittedName>
</protein>
<keyword evidence="2" id="KW-1185">Reference proteome</keyword>
<evidence type="ECO:0000313" key="1">
    <source>
        <dbReference type="EMBL" id="KAF9653530.1"/>
    </source>
</evidence>
<name>A0ACB6ZUP6_THEGA</name>
<accession>A0ACB6ZUP6</accession>
<proteinExistence type="predicted"/>
<reference evidence="1" key="2">
    <citation type="journal article" date="2020" name="Nat. Commun.">
        <title>Large-scale genome sequencing of mycorrhizal fungi provides insights into the early evolution of symbiotic traits.</title>
        <authorList>
            <person name="Miyauchi S."/>
            <person name="Kiss E."/>
            <person name="Kuo A."/>
            <person name="Drula E."/>
            <person name="Kohler A."/>
            <person name="Sanchez-Garcia M."/>
            <person name="Morin E."/>
            <person name="Andreopoulos B."/>
            <person name="Barry K.W."/>
            <person name="Bonito G."/>
            <person name="Buee M."/>
            <person name="Carver A."/>
            <person name="Chen C."/>
            <person name="Cichocki N."/>
            <person name="Clum A."/>
            <person name="Culley D."/>
            <person name="Crous P.W."/>
            <person name="Fauchery L."/>
            <person name="Girlanda M."/>
            <person name="Hayes R.D."/>
            <person name="Keri Z."/>
            <person name="LaButti K."/>
            <person name="Lipzen A."/>
            <person name="Lombard V."/>
            <person name="Magnuson J."/>
            <person name="Maillard F."/>
            <person name="Murat C."/>
            <person name="Nolan M."/>
            <person name="Ohm R.A."/>
            <person name="Pangilinan J."/>
            <person name="Pereira M.F."/>
            <person name="Perotto S."/>
            <person name="Peter M."/>
            <person name="Pfister S."/>
            <person name="Riley R."/>
            <person name="Sitrit Y."/>
            <person name="Stielow J.B."/>
            <person name="Szollosi G."/>
            <person name="Zifcakova L."/>
            <person name="Stursova M."/>
            <person name="Spatafora J.W."/>
            <person name="Tedersoo L."/>
            <person name="Vaario L.M."/>
            <person name="Yamada A."/>
            <person name="Yan M."/>
            <person name="Wang P."/>
            <person name="Xu J."/>
            <person name="Bruns T."/>
            <person name="Baldrian P."/>
            <person name="Vilgalys R."/>
            <person name="Dunand C."/>
            <person name="Henrissat B."/>
            <person name="Grigoriev I.V."/>
            <person name="Hibbett D."/>
            <person name="Nagy L.G."/>
            <person name="Martin F.M."/>
        </authorList>
    </citation>
    <scope>NUCLEOTIDE SEQUENCE</scope>
    <source>
        <strain evidence="1">P2</strain>
    </source>
</reference>
<reference evidence="1" key="1">
    <citation type="submission" date="2019-10" db="EMBL/GenBank/DDBJ databases">
        <authorList>
            <consortium name="DOE Joint Genome Institute"/>
            <person name="Kuo A."/>
            <person name="Miyauchi S."/>
            <person name="Kiss E."/>
            <person name="Drula E."/>
            <person name="Kohler A."/>
            <person name="Sanchez-Garcia M."/>
            <person name="Andreopoulos B."/>
            <person name="Barry K.W."/>
            <person name="Bonito G."/>
            <person name="Buee M."/>
            <person name="Carver A."/>
            <person name="Chen C."/>
            <person name="Cichocki N."/>
            <person name="Clum A."/>
            <person name="Culley D."/>
            <person name="Crous P.W."/>
            <person name="Fauchery L."/>
            <person name="Girlanda M."/>
            <person name="Hayes R."/>
            <person name="Keri Z."/>
            <person name="Labutti K."/>
            <person name="Lipzen A."/>
            <person name="Lombard V."/>
            <person name="Magnuson J."/>
            <person name="Maillard F."/>
            <person name="Morin E."/>
            <person name="Murat C."/>
            <person name="Nolan M."/>
            <person name="Ohm R."/>
            <person name="Pangilinan J."/>
            <person name="Pereira M."/>
            <person name="Perotto S."/>
            <person name="Peter M."/>
            <person name="Riley R."/>
            <person name="Sitrit Y."/>
            <person name="Stielow B."/>
            <person name="Szollosi G."/>
            <person name="Zifcakova L."/>
            <person name="Stursova M."/>
            <person name="Spatafora J.W."/>
            <person name="Tedersoo L."/>
            <person name="Vaario L.-M."/>
            <person name="Yamada A."/>
            <person name="Yan M."/>
            <person name="Wang P."/>
            <person name="Xu J."/>
            <person name="Bruns T."/>
            <person name="Baldrian P."/>
            <person name="Vilgalys R."/>
            <person name="Henrissat B."/>
            <person name="Grigoriev I.V."/>
            <person name="Hibbett D."/>
            <person name="Nagy L.G."/>
            <person name="Martin F.M."/>
        </authorList>
    </citation>
    <scope>NUCLEOTIDE SEQUENCE</scope>
    <source>
        <strain evidence="1">P2</strain>
    </source>
</reference>
<comment type="caution">
    <text evidence="1">The sequence shown here is derived from an EMBL/GenBank/DDBJ whole genome shotgun (WGS) entry which is preliminary data.</text>
</comment>
<dbReference type="EMBL" id="MU117963">
    <property type="protein sequence ID" value="KAF9653530.1"/>
    <property type="molecule type" value="Genomic_DNA"/>
</dbReference>
<dbReference type="Proteomes" id="UP000886501">
    <property type="component" value="Unassembled WGS sequence"/>
</dbReference>
<sequence>MFILSRRRVLVFVALLTLLGVSYISLDLPTVTDKLSTSISRIPFHAPDEPQVLLVSAFYPLAKAKHTRKEYARWMKSYLSKITTHIYFFAPPEMEETVRKLRGDLPMTLNTTFATPFDIPPLKGLEGRYADMNKVDPENAYHSSELYAVWSSKTYFLREALLSMQSAGMRVEYAFWSDAGSFREKQDFTDWPSLERVDEIFNQGANMSSMHKDELFFMPIWDVPRDPLRSWTPLEGPKEYENSVSEGSFFGGRPNIIHWWYKTYWAYHDYYIFKLNKFAGKDQVVYNGLFMLYPQRFITVWQYDPLYDTFKNSRESPLGQCGEAWWYYQFFIASESDREHMRKIWTPSYRTSPKFPDRPPAVDGGESKVCRMSRVLWMDDLMHRRWGGDWQPPHTPVDINVSYRD</sequence>